<evidence type="ECO:0000313" key="3">
    <source>
        <dbReference type="EMBL" id="MVX67126.1"/>
    </source>
</evidence>
<dbReference type="InterPro" id="IPR013762">
    <property type="entry name" value="Integrase-like_cat_sf"/>
</dbReference>
<organism evidence="3 4">
    <name type="scientific">Clostridium chromiireducens</name>
    <dbReference type="NCBI Taxonomy" id="225345"/>
    <lineage>
        <taxon>Bacteria</taxon>
        <taxon>Bacillati</taxon>
        <taxon>Bacillota</taxon>
        <taxon>Clostridia</taxon>
        <taxon>Eubacteriales</taxon>
        <taxon>Clostridiaceae</taxon>
        <taxon>Clostridium</taxon>
    </lineage>
</organism>
<dbReference type="Gene3D" id="1.10.443.10">
    <property type="entry name" value="Intergrase catalytic core"/>
    <property type="match status" value="1"/>
</dbReference>
<name>A0A964RSR6_9CLOT</name>
<dbReference type="Pfam" id="PF00589">
    <property type="entry name" value="Phage_integrase"/>
    <property type="match status" value="1"/>
</dbReference>
<proteinExistence type="predicted"/>
<dbReference type="AlphaFoldDB" id="A0A964RSR6"/>
<keyword evidence="1" id="KW-0233">DNA recombination</keyword>
<dbReference type="CDD" id="cd00397">
    <property type="entry name" value="DNA_BRE_C"/>
    <property type="match status" value="1"/>
</dbReference>
<dbReference type="GO" id="GO:0006310">
    <property type="term" value="P:DNA recombination"/>
    <property type="evidence" value="ECO:0007669"/>
    <property type="project" value="UniProtKB-KW"/>
</dbReference>
<dbReference type="PANTHER" id="PTHR30349">
    <property type="entry name" value="PHAGE INTEGRASE-RELATED"/>
    <property type="match status" value="1"/>
</dbReference>
<evidence type="ECO:0000256" key="1">
    <source>
        <dbReference type="ARBA" id="ARBA00023172"/>
    </source>
</evidence>
<dbReference type="InterPro" id="IPR050090">
    <property type="entry name" value="Tyrosine_recombinase_XerCD"/>
</dbReference>
<dbReference type="Proteomes" id="UP000656077">
    <property type="component" value="Unassembled WGS sequence"/>
</dbReference>
<protein>
    <submittedName>
        <fullName evidence="3">Tyrosine-type recombinase/integrase</fullName>
    </submittedName>
</protein>
<gene>
    <name evidence="3" type="ORF">GKZ28_26100</name>
</gene>
<dbReference type="InterPro" id="IPR011010">
    <property type="entry name" value="DNA_brk_join_enz"/>
</dbReference>
<evidence type="ECO:0000313" key="4">
    <source>
        <dbReference type="Proteomes" id="UP000656077"/>
    </source>
</evidence>
<reference evidence="3" key="1">
    <citation type="submission" date="2019-12" db="EMBL/GenBank/DDBJ databases">
        <title>Microbes associate with the intestines of laboratory mice.</title>
        <authorList>
            <person name="Navarre W."/>
            <person name="Wong E."/>
        </authorList>
    </citation>
    <scope>NUCLEOTIDE SEQUENCE</scope>
    <source>
        <strain evidence="3">NM79_F5</strain>
    </source>
</reference>
<dbReference type="GO" id="GO:0015074">
    <property type="term" value="P:DNA integration"/>
    <property type="evidence" value="ECO:0007669"/>
    <property type="project" value="InterPro"/>
</dbReference>
<dbReference type="SUPFAM" id="SSF56349">
    <property type="entry name" value="DNA breaking-rejoining enzymes"/>
    <property type="match status" value="1"/>
</dbReference>
<accession>A0A964RSR6</accession>
<evidence type="ECO:0000259" key="2">
    <source>
        <dbReference type="PROSITE" id="PS51898"/>
    </source>
</evidence>
<comment type="caution">
    <text evidence="3">The sequence shown here is derived from an EMBL/GenBank/DDBJ whole genome shotgun (WGS) entry which is preliminary data.</text>
</comment>
<feature type="domain" description="Tyr recombinase" evidence="2">
    <location>
        <begin position="154"/>
        <end position="327"/>
    </location>
</feature>
<dbReference type="PROSITE" id="PS51898">
    <property type="entry name" value="TYR_RECOMBINASE"/>
    <property type="match status" value="1"/>
</dbReference>
<dbReference type="EMBL" id="WSRQ01000094">
    <property type="protein sequence ID" value="MVX67126.1"/>
    <property type="molecule type" value="Genomic_DNA"/>
</dbReference>
<dbReference type="GO" id="GO:0003677">
    <property type="term" value="F:DNA binding"/>
    <property type="evidence" value="ECO:0007669"/>
    <property type="project" value="InterPro"/>
</dbReference>
<sequence>MLLLLLMQYTKKKTPIAWRFEEGKQMGKNLKHQFIHAIEDNFKEGMDKHSMKSNDIRNDGKVFSYADRKNLIDLSSNFANYMKENYKDIRQVKEIRAEHIQSFLNEKSNSCSNATLKQYQAKFNKLEKVVNKTYNINTKYKGYTLPLSKENTKVRNTSMSIDDLKKLEKAFINSNSSAKIAIQLTSRAGLRVSECTKLQGRDINLKDNVIHVEGGKGGRNRDVPIREQDKEYFSSLKSNVGDRERVCPVQSDSINKSIDRAMKREGIRNKYNDTSIHCIRKMYAQNEFNRCRAEGMEIKQALQEVSVLLGHGEDRMELMRQYVLDIK</sequence>
<dbReference type="InterPro" id="IPR002104">
    <property type="entry name" value="Integrase_catalytic"/>
</dbReference>